<dbReference type="OrthoDB" id="5877502at2759"/>
<feature type="region of interest" description="Disordered" evidence="1">
    <location>
        <begin position="215"/>
        <end position="238"/>
    </location>
</feature>
<feature type="compositionally biased region" description="Low complexity" evidence="1">
    <location>
        <begin position="314"/>
        <end position="338"/>
    </location>
</feature>
<feature type="compositionally biased region" description="Low complexity" evidence="1">
    <location>
        <begin position="1038"/>
        <end position="1055"/>
    </location>
</feature>
<feature type="region of interest" description="Disordered" evidence="1">
    <location>
        <begin position="95"/>
        <end position="139"/>
    </location>
</feature>
<evidence type="ECO:0000256" key="1">
    <source>
        <dbReference type="SAM" id="MobiDB-lite"/>
    </source>
</evidence>
<feature type="compositionally biased region" description="Basic and acidic residues" evidence="1">
    <location>
        <begin position="825"/>
        <end position="840"/>
    </location>
</feature>
<feature type="region of interest" description="Disordered" evidence="1">
    <location>
        <begin position="663"/>
        <end position="697"/>
    </location>
</feature>
<feature type="compositionally biased region" description="Basic and acidic residues" evidence="1">
    <location>
        <begin position="957"/>
        <end position="970"/>
    </location>
</feature>
<accession>B4PUD3</accession>
<feature type="region of interest" description="Disordered" evidence="1">
    <location>
        <begin position="953"/>
        <end position="981"/>
    </location>
</feature>
<dbReference type="HOGENOM" id="CLU_008165_0_0_1"/>
<feature type="region of interest" description="Disordered" evidence="1">
    <location>
        <begin position="272"/>
        <end position="354"/>
    </location>
</feature>
<name>B4PUD3_DROYA</name>
<organism evidence="2 3">
    <name type="scientific">Drosophila yakuba</name>
    <name type="common">Fruit fly</name>
    <dbReference type="NCBI Taxonomy" id="7245"/>
    <lineage>
        <taxon>Eukaryota</taxon>
        <taxon>Metazoa</taxon>
        <taxon>Ecdysozoa</taxon>
        <taxon>Arthropoda</taxon>
        <taxon>Hexapoda</taxon>
        <taxon>Insecta</taxon>
        <taxon>Pterygota</taxon>
        <taxon>Neoptera</taxon>
        <taxon>Endopterygota</taxon>
        <taxon>Diptera</taxon>
        <taxon>Brachycera</taxon>
        <taxon>Muscomorpha</taxon>
        <taxon>Ephydroidea</taxon>
        <taxon>Drosophilidae</taxon>
        <taxon>Drosophila</taxon>
        <taxon>Sophophora</taxon>
    </lineage>
</organism>
<feature type="compositionally biased region" description="Polar residues" evidence="1">
    <location>
        <begin position="281"/>
        <end position="313"/>
    </location>
</feature>
<feature type="compositionally biased region" description="Polar residues" evidence="1">
    <location>
        <begin position="403"/>
        <end position="421"/>
    </location>
</feature>
<evidence type="ECO:0000313" key="2">
    <source>
        <dbReference type="EMBL" id="EDW98820.2"/>
    </source>
</evidence>
<feature type="compositionally biased region" description="Polar residues" evidence="1">
    <location>
        <begin position="339"/>
        <end position="351"/>
    </location>
</feature>
<feature type="region of interest" description="Disordered" evidence="1">
    <location>
        <begin position="1024"/>
        <end position="1055"/>
    </location>
</feature>
<feature type="compositionally biased region" description="Polar residues" evidence="1">
    <location>
        <begin position="104"/>
        <end position="120"/>
    </location>
</feature>
<dbReference type="KEGG" id="dya:Dyak_GE10738"/>
<proteinExistence type="predicted"/>
<dbReference type="EMBL" id="CM000160">
    <property type="protein sequence ID" value="EDW98820.2"/>
    <property type="molecule type" value="Genomic_DNA"/>
</dbReference>
<dbReference type="Proteomes" id="UP000002282">
    <property type="component" value="Chromosome 3R"/>
</dbReference>
<evidence type="ECO:0000313" key="3">
    <source>
        <dbReference type="Proteomes" id="UP000002282"/>
    </source>
</evidence>
<reference evidence="2 3" key="1">
    <citation type="journal article" date="2007" name="Nature">
        <title>Evolution of genes and genomes on the Drosophila phylogeny.</title>
        <authorList>
            <consortium name="Drosophila 12 Genomes Consortium"/>
            <person name="Clark A.G."/>
            <person name="Eisen M.B."/>
            <person name="Smith D.R."/>
            <person name="Bergman C.M."/>
            <person name="Oliver B."/>
            <person name="Markow T.A."/>
            <person name="Kaufman T.C."/>
            <person name="Kellis M."/>
            <person name="Gelbart W."/>
            <person name="Iyer V.N."/>
            <person name="Pollard D.A."/>
            <person name="Sackton T.B."/>
            <person name="Larracuente A.M."/>
            <person name="Singh N.D."/>
            <person name="Abad J.P."/>
            <person name="Abt D.N."/>
            <person name="Adryan B."/>
            <person name="Aguade M."/>
            <person name="Akashi H."/>
            <person name="Anderson W.W."/>
            <person name="Aquadro C.F."/>
            <person name="Ardell D.H."/>
            <person name="Arguello R."/>
            <person name="Artieri C.G."/>
            <person name="Barbash D.A."/>
            <person name="Barker D."/>
            <person name="Barsanti P."/>
            <person name="Batterham P."/>
            <person name="Batzoglou S."/>
            <person name="Begun D."/>
            <person name="Bhutkar A."/>
            <person name="Blanco E."/>
            <person name="Bosak S.A."/>
            <person name="Bradley R.K."/>
            <person name="Brand A.D."/>
            <person name="Brent M.R."/>
            <person name="Brooks A.N."/>
            <person name="Brown R.H."/>
            <person name="Butlin R.K."/>
            <person name="Caggese C."/>
            <person name="Calvi B.R."/>
            <person name="Bernardo de Carvalho A."/>
            <person name="Caspi A."/>
            <person name="Castrezana S."/>
            <person name="Celniker S.E."/>
            <person name="Chang J.L."/>
            <person name="Chapple C."/>
            <person name="Chatterji S."/>
            <person name="Chinwalla A."/>
            <person name="Civetta A."/>
            <person name="Clifton S.W."/>
            <person name="Comeron J.M."/>
            <person name="Costello J.C."/>
            <person name="Coyne J.A."/>
            <person name="Daub J."/>
            <person name="David R.G."/>
            <person name="Delcher A.L."/>
            <person name="Delehaunty K."/>
            <person name="Do C.B."/>
            <person name="Ebling H."/>
            <person name="Edwards K."/>
            <person name="Eickbush T."/>
            <person name="Evans J.D."/>
            <person name="Filipski A."/>
            <person name="Findeiss S."/>
            <person name="Freyhult E."/>
            <person name="Fulton L."/>
            <person name="Fulton R."/>
            <person name="Garcia A.C."/>
            <person name="Gardiner A."/>
            <person name="Garfield D.A."/>
            <person name="Garvin B.E."/>
            <person name="Gibson G."/>
            <person name="Gilbert D."/>
            <person name="Gnerre S."/>
            <person name="Godfrey J."/>
            <person name="Good R."/>
            <person name="Gotea V."/>
            <person name="Gravely B."/>
            <person name="Greenberg A.J."/>
            <person name="Griffiths-Jones S."/>
            <person name="Gross S."/>
            <person name="Guigo R."/>
            <person name="Gustafson E.A."/>
            <person name="Haerty W."/>
            <person name="Hahn M.W."/>
            <person name="Halligan D.L."/>
            <person name="Halpern A.L."/>
            <person name="Halter G.M."/>
            <person name="Han M.V."/>
            <person name="Heger A."/>
            <person name="Hillier L."/>
            <person name="Hinrichs A.S."/>
            <person name="Holmes I."/>
            <person name="Hoskins R.A."/>
            <person name="Hubisz M.J."/>
            <person name="Hultmark D."/>
            <person name="Huntley M.A."/>
            <person name="Jaffe D.B."/>
            <person name="Jagadeeshan S."/>
            <person name="Jeck W.R."/>
            <person name="Johnson J."/>
            <person name="Jones C.D."/>
            <person name="Jordan W.C."/>
            <person name="Karpen G.H."/>
            <person name="Kataoka E."/>
            <person name="Keightley P.D."/>
            <person name="Kheradpour P."/>
            <person name="Kirkness E.F."/>
            <person name="Koerich L.B."/>
            <person name="Kristiansen K."/>
            <person name="Kudrna D."/>
            <person name="Kulathinal R.J."/>
            <person name="Kumar S."/>
            <person name="Kwok R."/>
            <person name="Lander E."/>
            <person name="Langley C.H."/>
            <person name="Lapoint R."/>
            <person name="Lazzaro B.P."/>
            <person name="Lee S.J."/>
            <person name="Levesque L."/>
            <person name="Li R."/>
            <person name="Lin C.F."/>
            <person name="Lin M.F."/>
            <person name="Lindblad-Toh K."/>
            <person name="Llopart A."/>
            <person name="Long M."/>
            <person name="Low L."/>
            <person name="Lozovsky E."/>
            <person name="Lu J."/>
            <person name="Luo M."/>
            <person name="Machado C.A."/>
            <person name="Makalowski W."/>
            <person name="Marzo M."/>
            <person name="Matsuda M."/>
            <person name="Matzkin L."/>
            <person name="McAllister B."/>
            <person name="McBride C.S."/>
            <person name="McKernan B."/>
            <person name="McKernan K."/>
            <person name="Mendez-Lago M."/>
            <person name="Minx P."/>
            <person name="Mollenhauer M.U."/>
            <person name="Montooth K."/>
            <person name="Mount S.M."/>
            <person name="Mu X."/>
            <person name="Myers E."/>
            <person name="Negre B."/>
            <person name="Newfeld S."/>
            <person name="Nielsen R."/>
            <person name="Noor M.A."/>
            <person name="O'Grady P."/>
            <person name="Pachter L."/>
            <person name="Papaceit M."/>
            <person name="Parisi M.J."/>
            <person name="Parisi M."/>
            <person name="Parts L."/>
            <person name="Pedersen J.S."/>
            <person name="Pesole G."/>
            <person name="Phillippy A.M."/>
            <person name="Ponting C.P."/>
            <person name="Pop M."/>
            <person name="Porcelli D."/>
            <person name="Powell J.R."/>
            <person name="Prohaska S."/>
            <person name="Pruitt K."/>
            <person name="Puig M."/>
            <person name="Quesneville H."/>
            <person name="Ram K.R."/>
            <person name="Rand D."/>
            <person name="Rasmussen M.D."/>
            <person name="Reed L.K."/>
            <person name="Reenan R."/>
            <person name="Reily A."/>
            <person name="Remington K.A."/>
            <person name="Rieger T.T."/>
            <person name="Ritchie M.G."/>
            <person name="Robin C."/>
            <person name="Rogers Y.H."/>
            <person name="Rohde C."/>
            <person name="Rozas J."/>
            <person name="Rubenfield M.J."/>
            <person name="Ruiz A."/>
            <person name="Russo S."/>
            <person name="Salzberg S.L."/>
            <person name="Sanchez-Gracia A."/>
            <person name="Saranga D.J."/>
            <person name="Sato H."/>
            <person name="Schaeffer S.W."/>
            <person name="Schatz M.C."/>
            <person name="Schlenke T."/>
            <person name="Schwartz R."/>
            <person name="Segarra C."/>
            <person name="Singh R.S."/>
            <person name="Sirot L."/>
            <person name="Sirota M."/>
            <person name="Sisneros N.B."/>
            <person name="Smith C.D."/>
            <person name="Smith T.F."/>
            <person name="Spieth J."/>
            <person name="Stage D.E."/>
            <person name="Stark A."/>
            <person name="Stephan W."/>
            <person name="Strausberg R.L."/>
            <person name="Strempel S."/>
            <person name="Sturgill D."/>
            <person name="Sutton G."/>
            <person name="Sutton G.G."/>
            <person name="Tao W."/>
            <person name="Teichmann S."/>
            <person name="Tobari Y.N."/>
            <person name="Tomimura Y."/>
            <person name="Tsolas J.M."/>
            <person name="Valente V.L."/>
            <person name="Venter E."/>
            <person name="Venter J.C."/>
            <person name="Vicario S."/>
            <person name="Vieira F.G."/>
            <person name="Vilella A.J."/>
            <person name="Villasante A."/>
            <person name="Walenz B."/>
            <person name="Wang J."/>
            <person name="Wasserman M."/>
            <person name="Watts T."/>
            <person name="Wilson D."/>
            <person name="Wilson R.K."/>
            <person name="Wing R.A."/>
            <person name="Wolfner M.F."/>
            <person name="Wong A."/>
            <person name="Wong G.K."/>
            <person name="Wu C.I."/>
            <person name="Wu G."/>
            <person name="Yamamoto D."/>
            <person name="Yang H.P."/>
            <person name="Yang S.P."/>
            <person name="Yorke J.A."/>
            <person name="Yoshida K."/>
            <person name="Zdobnov E."/>
            <person name="Zhang P."/>
            <person name="Zhang Y."/>
            <person name="Zimin A.V."/>
            <person name="Baldwin J."/>
            <person name="Abdouelleil A."/>
            <person name="Abdulkadir J."/>
            <person name="Abebe A."/>
            <person name="Abera B."/>
            <person name="Abreu J."/>
            <person name="Acer S.C."/>
            <person name="Aftuck L."/>
            <person name="Alexander A."/>
            <person name="An P."/>
            <person name="Anderson E."/>
            <person name="Anderson S."/>
            <person name="Arachi H."/>
            <person name="Azer M."/>
            <person name="Bachantsang P."/>
            <person name="Barry A."/>
            <person name="Bayul T."/>
            <person name="Berlin A."/>
            <person name="Bessette D."/>
            <person name="Bloom T."/>
            <person name="Blye J."/>
            <person name="Boguslavskiy L."/>
            <person name="Bonnet C."/>
            <person name="Boukhgalter B."/>
            <person name="Bourzgui I."/>
            <person name="Brown A."/>
            <person name="Cahill P."/>
            <person name="Channer S."/>
            <person name="Cheshatsang Y."/>
            <person name="Chuda L."/>
            <person name="Citroen M."/>
            <person name="Collymore A."/>
            <person name="Cooke P."/>
            <person name="Costello M."/>
            <person name="D'Aco K."/>
            <person name="Daza R."/>
            <person name="De Haan G."/>
            <person name="DeGray S."/>
            <person name="DeMaso C."/>
            <person name="Dhargay N."/>
            <person name="Dooley K."/>
            <person name="Dooley E."/>
            <person name="Doricent M."/>
            <person name="Dorje P."/>
            <person name="Dorjee K."/>
            <person name="Dupes A."/>
            <person name="Elong R."/>
            <person name="Falk J."/>
            <person name="Farina A."/>
            <person name="Faro S."/>
            <person name="Ferguson D."/>
            <person name="Fisher S."/>
            <person name="Foley C.D."/>
            <person name="Franke A."/>
            <person name="Friedrich D."/>
            <person name="Gadbois L."/>
            <person name="Gearin G."/>
            <person name="Gearin C.R."/>
            <person name="Giannoukos G."/>
            <person name="Goode T."/>
            <person name="Graham J."/>
            <person name="Grandbois E."/>
            <person name="Grewal S."/>
            <person name="Gyaltsen K."/>
            <person name="Hafez N."/>
            <person name="Hagos B."/>
            <person name="Hall J."/>
            <person name="Henson C."/>
            <person name="Hollinger A."/>
            <person name="Honan T."/>
            <person name="Huard M.D."/>
            <person name="Hughes L."/>
            <person name="Hurhula B."/>
            <person name="Husby M.E."/>
            <person name="Kamat A."/>
            <person name="Kanga B."/>
            <person name="Kashin S."/>
            <person name="Khazanovich D."/>
            <person name="Kisner P."/>
            <person name="Lance K."/>
            <person name="Lara M."/>
            <person name="Lee W."/>
            <person name="Lennon N."/>
            <person name="Letendre F."/>
            <person name="LeVine R."/>
            <person name="Lipovsky A."/>
            <person name="Liu X."/>
            <person name="Liu J."/>
            <person name="Liu S."/>
            <person name="Lokyitsang T."/>
            <person name="Lokyitsang Y."/>
            <person name="Lubonja R."/>
            <person name="Lui A."/>
            <person name="MacDonald P."/>
            <person name="Magnisalis V."/>
            <person name="Maru K."/>
            <person name="Matthews C."/>
            <person name="McCusker W."/>
            <person name="McDonough S."/>
            <person name="Mehta T."/>
            <person name="Meldrim J."/>
            <person name="Meneus L."/>
            <person name="Mihai O."/>
            <person name="Mihalev A."/>
            <person name="Mihova T."/>
            <person name="Mittelman R."/>
            <person name="Mlenga V."/>
            <person name="Montmayeur A."/>
            <person name="Mulrain L."/>
            <person name="Navidi A."/>
            <person name="Naylor J."/>
            <person name="Negash T."/>
            <person name="Nguyen T."/>
            <person name="Nguyen N."/>
            <person name="Nicol R."/>
            <person name="Norbu C."/>
            <person name="Norbu N."/>
            <person name="Novod N."/>
            <person name="O'Neill B."/>
            <person name="Osman S."/>
            <person name="Markiewicz E."/>
            <person name="Oyono O.L."/>
            <person name="Patti C."/>
            <person name="Phunkhang P."/>
            <person name="Pierre F."/>
            <person name="Priest M."/>
            <person name="Raghuraman S."/>
            <person name="Rege F."/>
            <person name="Reyes R."/>
            <person name="Rise C."/>
            <person name="Rogov P."/>
            <person name="Ross K."/>
            <person name="Ryan E."/>
            <person name="Settipalli S."/>
            <person name="Shea T."/>
            <person name="Sherpa N."/>
            <person name="Shi L."/>
            <person name="Shih D."/>
            <person name="Sparrow T."/>
            <person name="Spaulding J."/>
            <person name="Stalker J."/>
            <person name="Stange-Thomann N."/>
            <person name="Stavropoulos S."/>
            <person name="Stone C."/>
            <person name="Strader C."/>
            <person name="Tesfaye S."/>
            <person name="Thomson T."/>
            <person name="Thoulutsang Y."/>
            <person name="Thoulutsang D."/>
            <person name="Topham K."/>
            <person name="Topping I."/>
            <person name="Tsamla T."/>
            <person name="Vassiliev H."/>
            <person name="Vo A."/>
            <person name="Wangchuk T."/>
            <person name="Wangdi T."/>
            <person name="Weiand M."/>
            <person name="Wilkinson J."/>
            <person name="Wilson A."/>
            <person name="Yadav S."/>
            <person name="Young G."/>
            <person name="Yu Q."/>
            <person name="Zembek L."/>
            <person name="Zhong D."/>
            <person name="Zimmer A."/>
            <person name="Zwirko Z."/>
            <person name="Jaffe D.B."/>
            <person name="Alvarez P."/>
            <person name="Brockman W."/>
            <person name="Butler J."/>
            <person name="Chin C."/>
            <person name="Gnerre S."/>
            <person name="Grabherr M."/>
            <person name="Kleber M."/>
            <person name="Mauceli E."/>
            <person name="MacCallum I."/>
        </authorList>
    </citation>
    <scope>NUCLEOTIDE SEQUENCE [LARGE SCALE GENOMIC DNA]</scope>
    <source>
        <strain evidence="3">Tai18E2 / Tucson 14021-0261.01</strain>
    </source>
</reference>
<feature type="compositionally biased region" description="Low complexity" evidence="1">
    <location>
        <begin position="122"/>
        <end position="139"/>
    </location>
</feature>
<protein>
    <recommendedName>
        <fullName evidence="4">Matrin-type domain-containing protein</fullName>
    </recommendedName>
</protein>
<reference evidence="2 3" key="2">
    <citation type="journal article" date="2007" name="PLoS Biol.">
        <title>Principles of genome evolution in the Drosophila melanogaster species group.</title>
        <authorList>
            <person name="Ranz J.M."/>
            <person name="Maurin D."/>
            <person name="Chan Y.S."/>
            <person name="von Grotthuss M."/>
            <person name="Hillier L.W."/>
            <person name="Roote J."/>
            <person name="Ashburner M."/>
            <person name="Bergman C.M."/>
        </authorList>
    </citation>
    <scope>NUCLEOTIDE SEQUENCE [LARGE SCALE GENOMIC DNA]</scope>
    <source>
        <strain evidence="3">Tai18E2 / Tucson 14021-0261.01</strain>
    </source>
</reference>
<dbReference type="AlphaFoldDB" id="B4PUD3"/>
<feature type="region of interest" description="Disordered" evidence="1">
    <location>
        <begin position="391"/>
        <end position="424"/>
    </location>
</feature>
<dbReference type="eggNOG" id="ENOG502QW6J">
    <property type="taxonomic scope" value="Eukaryota"/>
</dbReference>
<feature type="region of interest" description="Disordered" evidence="1">
    <location>
        <begin position="825"/>
        <end position="848"/>
    </location>
</feature>
<sequence>MNTKNIENKPMDGTKFLDMLSTISLEEILQFEFRLNPTSKWETLITPSLPLRKYNCNICHVVQFGDKNLFGHLSGKKHNAAMTAEQQLQFRNKPIGAPQKPVSKGSNTIANNNKNSTSPVVKNLPTLNKNAPNKNNTNTNTTVVKQAAGNEVAKAQPPQNKTPAIGANTQNIASPKAASNQSTAKNIQGNNPNTQKNIQGTNSNIQKNVAVNNAPNLKNTSANSTPIKKNTGNNAPVQKNISVIGASAQKRPNPNPGNIPAKKANMNAANATNTANKKTPQPATATENKSQNSGGPATKTTVGNTTSQQPANVQTQKQPQAQTKAPAPNPNPAQATKAVQNAKSNNKTSNPDIVKNPLATKISCVPLAKLINSTPEPENDVIIIDELPKEAAKPPETPKNPIPVQTTTPNSTIAPKKSTNIAAPPVRPATINKVVKPTYVAPKDYPAAKSGGTFESRSQNHVMGLVGVEYVLKIVRHLADKNARYQCCLCEITADEQSMHNHLLGYNHRLKYFDKHFPTAMRLYRQYVSQVPESEVCKIMMPIFDKLAHAIETHHGRKSAHLCYDHVYSKDRQSLFSQVYNRKHSSEKIGPSFTHVVDAKEVDELIKKVRNNVQPLMNVENPNPYYVPPYVPHYVGYQNVPEKNTEPPIDDETHKRMVDNFLRDTRQSSGDAQKSRNPKRNRSRSISPDGRKRVAHKRHWNVERRSVSPLRDGDLWQAYRHMVDLKVRELNVSFDTYKSDPEQHPNYQAEWQMFWKRRKDELIQAGINHRTYNFQNEWIHFFNARIEELYNQDIENIKIKCRERLCLPMTNNELADEKYHVHLGKSDEPDLRKPETRNEPQKMSVDVEPSVVEPPVVEPPNVIHVLRLLTALENYLGSLGPFVTDMLVKALQTQKIYPEKVHTSILTAENCAILETVKEKFTGLLISQIYEPAKERALKRAINDTELLLQSASKINNSKDNDQRVEKPEMANKSQYSPDKPLDKTELAAKLASSLVSQGKTSINREELQKILQVYTMIEQKKRQEIPASGSSLNTVPSTSTNLIPNSNNNGNLLTQHTSRNLNIANNPIAKQPNNPTSMLYTGQNYSGNVARFNNQQQSTNLANTFNSNAYPTDRGFGGSGVSGVSGAYNSQFGSALPAINPSSVLRNDLTTSSLFNFNTNLNPSYNNLNRRNPNF</sequence>
<evidence type="ECO:0008006" key="4">
    <source>
        <dbReference type="Google" id="ProtNLM"/>
    </source>
</evidence>
<keyword evidence="3" id="KW-1185">Reference proteome</keyword>
<gene>
    <name evidence="2" type="primary">Dyak\GE10738</name>
    <name evidence="2" type="synonym">dyak_GLEANR_10636</name>
    <name evidence="2" type="synonym">GE10738</name>
    <name evidence="2" type="ORF">Dyak_GE10738</name>
</gene>